<dbReference type="FunFam" id="3.30.460.10:FF:000019">
    <property type="entry name" value="tRNA nucleotidyltransferase cca2"/>
    <property type="match status" value="1"/>
</dbReference>
<comment type="function">
    <text evidence="6">Nucleotidyltransferase that catalyzes the addition and repair of the essential 3'-terminal CCA sequence in tRNAs, which is necessary for the attachment of amino acids to the 3' terminus of tRNA molecules, using CTP and ATP as substrates. tRNA 3'-terminal CCA addition is required both for tRNA processing and repair. Also involved in tRNA surveillance by mediating tandem CCA addition to generate a CCACCA at the 3' terminus of unstable tRNAs. While stable tRNAs receive only 3'-terminal CCA, unstable tRNAs are marked with CCACCA and rapidly degraded. The structural flexibility of RNA controls the choice between CCA versus CCACCA addition: following the first CCA addition cycle, nucleotide-binding to the active site triggers a clockwise screw motion, producing torque on the RNA. This ejects stable RNAs, whereas unstable RNAs are refolded while bound to the enzyme and subjected to a second CCA catalytic cycle.</text>
</comment>
<name>A0A9P8P788_9ASCO</name>
<dbReference type="SUPFAM" id="SSF81301">
    <property type="entry name" value="Nucleotidyltransferase"/>
    <property type="match status" value="1"/>
</dbReference>
<dbReference type="Gene3D" id="1.10.3090.10">
    <property type="entry name" value="cca-adding enzyme, domain 2"/>
    <property type="match status" value="1"/>
</dbReference>
<dbReference type="OrthoDB" id="445712at2759"/>
<dbReference type="PANTHER" id="PTHR13734:SF5">
    <property type="entry name" value="CCA TRNA NUCLEOTIDYLTRANSFERASE, MITOCHONDRIAL"/>
    <property type="match status" value="1"/>
</dbReference>
<dbReference type="GO" id="GO:0003723">
    <property type="term" value="F:RNA binding"/>
    <property type="evidence" value="ECO:0007669"/>
    <property type="project" value="UniProtKB-KW"/>
</dbReference>
<evidence type="ECO:0000313" key="16">
    <source>
        <dbReference type="EMBL" id="KAH3666853.1"/>
    </source>
</evidence>
<gene>
    <name evidence="16" type="ORF">OGAPHI_003302</name>
</gene>
<dbReference type="InterPro" id="IPR043519">
    <property type="entry name" value="NT_sf"/>
</dbReference>
<evidence type="ECO:0000256" key="6">
    <source>
        <dbReference type="ARBA" id="ARBA00056517"/>
    </source>
</evidence>
<dbReference type="Proteomes" id="UP000769157">
    <property type="component" value="Unassembled WGS sequence"/>
</dbReference>
<keyword evidence="17" id="KW-1185">Reference proteome</keyword>
<comment type="catalytic activity">
    <reaction evidence="5">
        <text>a tRNA precursor + 2 CTP + ATP = a tRNA with a 3' CCA end + 3 diphosphate</text>
        <dbReference type="Rhea" id="RHEA:14433"/>
        <dbReference type="Rhea" id="RHEA-COMP:10465"/>
        <dbReference type="Rhea" id="RHEA-COMP:10468"/>
        <dbReference type="ChEBI" id="CHEBI:30616"/>
        <dbReference type="ChEBI" id="CHEBI:33019"/>
        <dbReference type="ChEBI" id="CHEBI:37563"/>
        <dbReference type="ChEBI" id="CHEBI:74896"/>
        <dbReference type="ChEBI" id="CHEBI:83071"/>
        <dbReference type="EC" id="2.7.7.72"/>
    </reaction>
</comment>
<evidence type="ECO:0000256" key="7">
    <source>
        <dbReference type="ARBA" id="ARBA00066885"/>
    </source>
</evidence>
<evidence type="ECO:0000256" key="8">
    <source>
        <dbReference type="ARBA" id="ARBA00072969"/>
    </source>
</evidence>
<dbReference type="EMBL" id="JAEUBE010000199">
    <property type="protein sequence ID" value="KAH3666853.1"/>
    <property type="molecule type" value="Genomic_DNA"/>
</dbReference>
<keyword evidence="2 13" id="KW-0808">Transferase</keyword>
<dbReference type="GeneID" id="70235269"/>
<proteinExistence type="inferred from homology"/>
<evidence type="ECO:0000313" key="17">
    <source>
        <dbReference type="Proteomes" id="UP000769157"/>
    </source>
</evidence>
<reference evidence="16" key="1">
    <citation type="journal article" date="2021" name="Open Biol.">
        <title>Shared evolutionary footprints suggest mitochondrial oxidative damage underlies multiple complex I losses in fungi.</title>
        <authorList>
            <person name="Schikora-Tamarit M.A."/>
            <person name="Marcet-Houben M."/>
            <person name="Nosek J."/>
            <person name="Gabaldon T."/>
        </authorList>
    </citation>
    <scope>NUCLEOTIDE SEQUENCE</scope>
    <source>
        <strain evidence="16">CBS6075</strain>
    </source>
</reference>
<feature type="domain" description="Poly A polymerase head" evidence="14">
    <location>
        <begin position="43"/>
        <end position="183"/>
    </location>
</feature>
<feature type="domain" description="tRNA nucleotidyltransferase/poly(A) polymerase RNA and SrmB- binding" evidence="15">
    <location>
        <begin position="211"/>
        <end position="266"/>
    </location>
</feature>
<dbReference type="Pfam" id="PF01743">
    <property type="entry name" value="PolyA_pol"/>
    <property type="match status" value="1"/>
</dbReference>
<dbReference type="GO" id="GO:0005739">
    <property type="term" value="C:mitochondrion"/>
    <property type="evidence" value="ECO:0007669"/>
    <property type="project" value="UniProtKB-ARBA"/>
</dbReference>
<comment type="similarity">
    <text evidence="1 13">Belongs to the tRNA nucleotidyltransferase/poly(A) polymerase family.</text>
</comment>
<comment type="caution">
    <text evidence="16">The sequence shown here is derived from an EMBL/GenBank/DDBJ whole genome shotgun (WGS) entry which is preliminary data.</text>
</comment>
<dbReference type="RefSeq" id="XP_046061809.1">
    <property type="nucleotide sequence ID" value="XM_046204267.1"/>
</dbReference>
<protein>
    <recommendedName>
        <fullName evidence="8">CCA tRNA nucleotidyltransferase, mitochondrial</fullName>
        <ecNumber evidence="7">2.7.7.72</ecNumber>
    </recommendedName>
    <alternativeName>
        <fullName evidence="10">CCA-adding enzyme</fullName>
    </alternativeName>
    <alternativeName>
        <fullName evidence="9">tRNA CCA-pyrophosphorylase</fullName>
    </alternativeName>
    <alternativeName>
        <fullName evidence="11">tRNA adenylyltransferase</fullName>
    </alternativeName>
    <alternativeName>
        <fullName evidence="12">tRNA nucleotidyltransferase</fullName>
    </alternativeName>
</protein>
<dbReference type="Pfam" id="PF12627">
    <property type="entry name" value="PolyA_pol_RNAbd"/>
    <property type="match status" value="1"/>
</dbReference>
<evidence type="ECO:0000256" key="13">
    <source>
        <dbReference type="RuleBase" id="RU003953"/>
    </source>
</evidence>
<dbReference type="EC" id="2.7.7.72" evidence="7"/>
<evidence type="ECO:0000256" key="3">
    <source>
        <dbReference type="ARBA" id="ARBA00022741"/>
    </source>
</evidence>
<dbReference type="Gene3D" id="3.30.460.10">
    <property type="entry name" value="Beta Polymerase, domain 2"/>
    <property type="match status" value="1"/>
</dbReference>
<dbReference type="GO" id="GO:0052929">
    <property type="term" value="F:ATP:3'-cytidine-cytidine-tRNA adenylyltransferase activity"/>
    <property type="evidence" value="ECO:0007669"/>
    <property type="project" value="TreeGrafter"/>
</dbReference>
<evidence type="ECO:0000256" key="5">
    <source>
        <dbReference type="ARBA" id="ARBA00050431"/>
    </source>
</evidence>
<evidence type="ECO:0000256" key="4">
    <source>
        <dbReference type="ARBA" id="ARBA00022884"/>
    </source>
</evidence>
<keyword evidence="4 13" id="KW-0694">RNA-binding</keyword>
<dbReference type="AlphaFoldDB" id="A0A9P8P788"/>
<dbReference type="GO" id="GO:0001680">
    <property type="term" value="P:tRNA 3'-terminal CCA addition"/>
    <property type="evidence" value="ECO:0007669"/>
    <property type="project" value="UniProtKB-ARBA"/>
</dbReference>
<evidence type="ECO:0000259" key="15">
    <source>
        <dbReference type="Pfam" id="PF12627"/>
    </source>
</evidence>
<accession>A0A9P8P788</accession>
<dbReference type="GO" id="GO:0000166">
    <property type="term" value="F:nucleotide binding"/>
    <property type="evidence" value="ECO:0007669"/>
    <property type="project" value="UniProtKB-KW"/>
</dbReference>
<evidence type="ECO:0000256" key="10">
    <source>
        <dbReference type="ARBA" id="ARBA00077436"/>
    </source>
</evidence>
<dbReference type="PANTHER" id="PTHR13734">
    <property type="entry name" value="TRNA-NUCLEOTIDYLTRANSFERASE"/>
    <property type="match status" value="1"/>
</dbReference>
<evidence type="ECO:0000259" key="14">
    <source>
        <dbReference type="Pfam" id="PF01743"/>
    </source>
</evidence>
<dbReference type="GO" id="GO:0052927">
    <property type="term" value="F:CC tRNA cytidylyltransferase activity"/>
    <property type="evidence" value="ECO:0007669"/>
    <property type="project" value="TreeGrafter"/>
</dbReference>
<evidence type="ECO:0000256" key="12">
    <source>
        <dbReference type="ARBA" id="ARBA00082324"/>
    </source>
</evidence>
<keyword evidence="3" id="KW-0547">Nucleotide-binding</keyword>
<dbReference type="InterPro" id="IPR032828">
    <property type="entry name" value="PolyA_RNA-bd"/>
</dbReference>
<dbReference type="CDD" id="cd05398">
    <property type="entry name" value="NT_ClassII-CCAase"/>
    <property type="match status" value="1"/>
</dbReference>
<dbReference type="GO" id="GO:0004810">
    <property type="term" value="F:CCA tRNA nucleotidyltransferase activity"/>
    <property type="evidence" value="ECO:0007669"/>
    <property type="project" value="UniProtKB-EC"/>
</dbReference>
<sequence length="801" mass="89738">MSSSIVPQIQLNKVETQIVDLLNEYTRYFNSTRVSDVQKPLQLRITGGWVRDKLLGRESHDIDIGIDHLSGVDFVTSLQEYIRREKGENTNTSMYKIEKNPEKSKHLETCTTKLFGWSIDFVNLRSEKYADNSRIPEIEVGTPEEDAFRRDATLNSLFYNLTTGQVEDLTGRGLQDLQQGVLRTPLDPVKTFLDDPLRCLRLIRFAATYKFTIEEKTMDAMRSADIKQKLREKISRERINVEFKKIIMGDHPVYGLRLIDDVGFYQLFDCEDDGFETGNQLTRKALSELVEKYPQIETAVKNQSQLGPLLQQVYSSEISKQSLFLNLILYPWGNETVTIKKTTIPVAGRVAQTALRMQVKITDLVGLCCSSLETYKSTFGGWKTASRATVAKTLLIPYKEEWPLMLLTYLAVELLQGSGESAVRDAAEFVQHVEKENLTQAHLIKLLLNGKEVAQLANKKPGPWLSRVNEKLLSWQLDNPSKTKTDMQHNEWSHTVLSVVEQDDHGIWIHRLTGEEFPVLERTNNLLDVGSSTFLESLNLVWGILGQVGLHLLHVALDVGQEGFLVELGLLQSEGVHNVVDGLDTVLNVLTTVLSRRVGTNVNIGTRLHLNHLAVGLVDSSVDFLDVVSVGKQLITRNHVFQGLDVLLHSMRMHWPVVVGSRTNASTWSATSSAEISRPLNKSLFTDWPILVSATKLGISALTRTFLGASSTARFLVSLLSPALDALYTDVPGTVSVASTDETLMMLALGSRVIVRENNLHSTAGESRFTFRMSTTCSDDVDGSSEFCEIPAQLTRMLIFL</sequence>
<evidence type="ECO:0000256" key="2">
    <source>
        <dbReference type="ARBA" id="ARBA00022679"/>
    </source>
</evidence>
<evidence type="ECO:0000256" key="11">
    <source>
        <dbReference type="ARBA" id="ARBA00080500"/>
    </source>
</evidence>
<reference evidence="16" key="2">
    <citation type="submission" date="2021-01" db="EMBL/GenBank/DDBJ databases">
        <authorList>
            <person name="Schikora-Tamarit M.A."/>
        </authorList>
    </citation>
    <scope>NUCLEOTIDE SEQUENCE</scope>
    <source>
        <strain evidence="16">CBS6075</strain>
    </source>
</reference>
<organism evidence="16 17">
    <name type="scientific">Ogataea philodendri</name>
    <dbReference type="NCBI Taxonomy" id="1378263"/>
    <lineage>
        <taxon>Eukaryota</taxon>
        <taxon>Fungi</taxon>
        <taxon>Dikarya</taxon>
        <taxon>Ascomycota</taxon>
        <taxon>Saccharomycotina</taxon>
        <taxon>Pichiomycetes</taxon>
        <taxon>Pichiales</taxon>
        <taxon>Pichiaceae</taxon>
        <taxon>Ogataea</taxon>
    </lineage>
</organism>
<evidence type="ECO:0000256" key="9">
    <source>
        <dbReference type="ARBA" id="ARBA00076038"/>
    </source>
</evidence>
<dbReference type="SUPFAM" id="SSF81891">
    <property type="entry name" value="Poly A polymerase C-terminal region-like"/>
    <property type="match status" value="1"/>
</dbReference>
<dbReference type="InterPro" id="IPR002646">
    <property type="entry name" value="PolA_pol_head_dom"/>
</dbReference>
<evidence type="ECO:0000256" key="1">
    <source>
        <dbReference type="ARBA" id="ARBA00007265"/>
    </source>
</evidence>